<evidence type="ECO:0000256" key="1">
    <source>
        <dbReference type="SAM" id="MobiDB-lite"/>
    </source>
</evidence>
<dbReference type="Proteomes" id="UP001162480">
    <property type="component" value="Chromosome 11"/>
</dbReference>
<feature type="region of interest" description="Disordered" evidence="1">
    <location>
        <begin position="29"/>
        <end position="80"/>
    </location>
</feature>
<feature type="region of interest" description="Disordered" evidence="1">
    <location>
        <begin position="120"/>
        <end position="149"/>
    </location>
</feature>
<feature type="compositionally biased region" description="Basic and acidic residues" evidence="1">
    <location>
        <begin position="302"/>
        <end position="322"/>
    </location>
</feature>
<keyword evidence="3" id="KW-0732">Signal</keyword>
<feature type="compositionally biased region" description="Low complexity" evidence="1">
    <location>
        <begin position="264"/>
        <end position="286"/>
    </location>
</feature>
<keyword evidence="5" id="KW-1185">Reference proteome</keyword>
<feature type="transmembrane region" description="Helical" evidence="2">
    <location>
        <begin position="433"/>
        <end position="457"/>
    </location>
</feature>
<name>A0AA36F9S7_OCTVU</name>
<feature type="region of interest" description="Disordered" evidence="1">
    <location>
        <begin position="180"/>
        <end position="220"/>
    </location>
</feature>
<dbReference type="EMBL" id="OX597824">
    <property type="protein sequence ID" value="CAI9729667.1"/>
    <property type="molecule type" value="Genomic_DNA"/>
</dbReference>
<evidence type="ECO:0000256" key="3">
    <source>
        <dbReference type="SAM" id="SignalP"/>
    </source>
</evidence>
<feature type="compositionally biased region" description="Polar residues" evidence="1">
    <location>
        <begin position="180"/>
        <end position="193"/>
    </location>
</feature>
<keyword evidence="2" id="KW-0812">Transmembrane</keyword>
<dbReference type="AlphaFoldDB" id="A0AA36F9S7"/>
<protein>
    <submittedName>
        <fullName evidence="4">Uncharacterized protein</fullName>
    </submittedName>
</protein>
<gene>
    <name evidence="4" type="ORF">OCTVUL_1B010542</name>
</gene>
<feature type="compositionally biased region" description="Polar residues" evidence="1">
    <location>
        <begin position="124"/>
        <end position="149"/>
    </location>
</feature>
<evidence type="ECO:0000313" key="5">
    <source>
        <dbReference type="Proteomes" id="UP001162480"/>
    </source>
</evidence>
<keyword evidence="2" id="KW-0472">Membrane</keyword>
<keyword evidence="2" id="KW-1133">Transmembrane helix</keyword>
<feature type="compositionally biased region" description="Polar residues" evidence="1">
    <location>
        <begin position="57"/>
        <end position="80"/>
    </location>
</feature>
<reference evidence="4" key="1">
    <citation type="submission" date="2023-08" db="EMBL/GenBank/DDBJ databases">
        <authorList>
            <person name="Alioto T."/>
            <person name="Alioto T."/>
            <person name="Gomez Garrido J."/>
        </authorList>
    </citation>
    <scope>NUCLEOTIDE SEQUENCE</scope>
</reference>
<feature type="compositionally biased region" description="Low complexity" evidence="1">
    <location>
        <begin position="38"/>
        <end position="51"/>
    </location>
</feature>
<evidence type="ECO:0000256" key="2">
    <source>
        <dbReference type="SAM" id="Phobius"/>
    </source>
</evidence>
<organism evidence="4 5">
    <name type="scientific">Octopus vulgaris</name>
    <name type="common">Common octopus</name>
    <dbReference type="NCBI Taxonomy" id="6645"/>
    <lineage>
        <taxon>Eukaryota</taxon>
        <taxon>Metazoa</taxon>
        <taxon>Spiralia</taxon>
        <taxon>Lophotrochozoa</taxon>
        <taxon>Mollusca</taxon>
        <taxon>Cephalopoda</taxon>
        <taxon>Coleoidea</taxon>
        <taxon>Octopodiformes</taxon>
        <taxon>Octopoda</taxon>
        <taxon>Incirrata</taxon>
        <taxon>Octopodidae</taxon>
        <taxon>Octopus</taxon>
    </lineage>
</organism>
<feature type="signal peptide" evidence="3">
    <location>
        <begin position="1"/>
        <end position="21"/>
    </location>
</feature>
<feature type="compositionally biased region" description="Polar residues" evidence="1">
    <location>
        <begin position="206"/>
        <end position="219"/>
    </location>
</feature>
<feature type="chain" id="PRO_5041362260" evidence="3">
    <location>
        <begin position="22"/>
        <end position="522"/>
    </location>
</feature>
<evidence type="ECO:0000313" key="4">
    <source>
        <dbReference type="EMBL" id="CAI9729667.1"/>
    </source>
</evidence>
<accession>A0AA36F9S7</accession>
<sequence>MTPKFFVFYMCLFLLVSQVFGEVTPVTHSQTTSGADIQSSSKDSRQQQQQQQHEKQPANSQQPQEQDQKSLPKSSTTKVIGNKNVFSQTTHVSLPASTAASSSLLVSSFAATSSTLRVLSSSTQQHDMTSSINDPLPMSKTSVATPTSTILTNTEKYGAKTTTEESQKILKKLTTNLPTSKSYTVSEKPSSTDDSSEINTKHEFYSDSSSSKTIPQTTEGLLDSTTSSVLSLIKTISTVTTITHGEKMTPTSSVLLPLDDSITNNNDHNNNNNNNNNNNKSNSKSNNNDDKVNKTLGKVPVNKKEAEEPNPREEQTEWEKKNQTQHSPKYISDEFGFYDMEKEINPSEGETAERILLNRTQSSDDTLFNGFITTNLTEKANLTERQIFFPEHFAERRMKHRAWFTQHHRFTRHELDPIDDNPFSSLIWKDKKYLISVLVPIGVGIAGAVIFVVAAYVTRSCRGSPQTFVPTVGTDLFLQHVHSRNDDIFLLMETTDDEMYADAGVGKTPDDISTGRRWWLGN</sequence>
<feature type="region of interest" description="Disordered" evidence="1">
    <location>
        <begin position="251"/>
        <end position="331"/>
    </location>
</feature>
<proteinExistence type="predicted"/>